<dbReference type="Proteomes" id="UP000198925">
    <property type="component" value="Unassembled WGS sequence"/>
</dbReference>
<proteinExistence type="predicted"/>
<dbReference type="InterPro" id="IPR029044">
    <property type="entry name" value="Nucleotide-diphossugar_trans"/>
</dbReference>
<gene>
    <name evidence="1" type="ORF">SAMN04487779_10289</name>
</gene>
<dbReference type="EMBL" id="FMZX01000028">
    <property type="protein sequence ID" value="SDE31928.1"/>
    <property type="molecule type" value="Genomic_DNA"/>
</dbReference>
<dbReference type="RefSeq" id="WP_090665012.1">
    <property type="nucleotide sequence ID" value="NZ_FMZX01000028.1"/>
</dbReference>
<protein>
    <submittedName>
        <fullName evidence="1">Uncharacterized protein</fullName>
    </submittedName>
</protein>
<accession>A0A1G7BXV8</accession>
<keyword evidence="2" id="KW-1185">Reference proteome</keyword>
<dbReference type="AlphaFoldDB" id="A0A1G7BXV8"/>
<sequence length="386" mass="41228">MAPPMPACIGQAELLFERNIEGWCWYPDAPAERALVDLVVNGGVLASTKAARMRTDLRELTGCDGYCGFIFSLGEVIAEHPGGVVIEVRERRLRQTIGRILRPQPFIALPLEARLLQAEAALDAASGRAANVARHGIRDIAGPLCRLGQTFRHLSRGRGRPSGAASGIGMASSLEALREIPLADLFHADRPHVSILVPRGPAARSWDGLGLDRVLTLAARLLRPLGAEFLLTGDGAEPSDLLLPVRLRHLRVIQAATRSHADALNAAALSARGRWLAFAWPGRLATAGLMEACSEAAAGTVYIDAAAAQAGPPGEPGPLQRHGLMVLCERALFEDCGGFDVGLDGGAMWTDFLQRASALDARIVRWQAPRMAFQPSQGTGEVAHVR</sequence>
<dbReference type="STRING" id="938405.SAMN02927895_05539"/>
<dbReference type="SUPFAM" id="SSF53448">
    <property type="entry name" value="Nucleotide-diphospho-sugar transferases"/>
    <property type="match status" value="1"/>
</dbReference>
<evidence type="ECO:0000313" key="2">
    <source>
        <dbReference type="Proteomes" id="UP000198925"/>
    </source>
</evidence>
<name>A0A1G7BXV8_9PROT</name>
<evidence type="ECO:0000313" key="1">
    <source>
        <dbReference type="EMBL" id="SDE31928.1"/>
    </source>
</evidence>
<reference evidence="1 2" key="1">
    <citation type="submission" date="2016-10" db="EMBL/GenBank/DDBJ databases">
        <authorList>
            <person name="de Groot N.N."/>
        </authorList>
    </citation>
    <scope>NUCLEOTIDE SEQUENCE [LARGE SCALE GENOMIC DNA]</scope>
    <source>
        <strain evidence="1 2">CPCC 100156</strain>
    </source>
</reference>
<organism evidence="1 2">
    <name type="scientific">Belnapia rosea</name>
    <dbReference type="NCBI Taxonomy" id="938405"/>
    <lineage>
        <taxon>Bacteria</taxon>
        <taxon>Pseudomonadati</taxon>
        <taxon>Pseudomonadota</taxon>
        <taxon>Alphaproteobacteria</taxon>
        <taxon>Acetobacterales</taxon>
        <taxon>Roseomonadaceae</taxon>
        <taxon>Belnapia</taxon>
    </lineage>
</organism>